<feature type="region of interest" description="Disordered" evidence="1">
    <location>
        <begin position="69"/>
        <end position="88"/>
    </location>
</feature>
<feature type="compositionally biased region" description="Basic residues" evidence="1">
    <location>
        <begin position="69"/>
        <end position="82"/>
    </location>
</feature>
<proteinExistence type="predicted"/>
<evidence type="ECO:0000313" key="3">
    <source>
        <dbReference type="Proteomes" id="UP001066276"/>
    </source>
</evidence>
<protein>
    <submittedName>
        <fullName evidence="2">Uncharacterized protein</fullName>
    </submittedName>
</protein>
<dbReference type="EMBL" id="JANPWB010000016">
    <property type="protein sequence ID" value="KAJ1080551.1"/>
    <property type="molecule type" value="Genomic_DNA"/>
</dbReference>
<organism evidence="2 3">
    <name type="scientific">Pleurodeles waltl</name>
    <name type="common">Iberian ribbed newt</name>
    <dbReference type="NCBI Taxonomy" id="8319"/>
    <lineage>
        <taxon>Eukaryota</taxon>
        <taxon>Metazoa</taxon>
        <taxon>Chordata</taxon>
        <taxon>Craniata</taxon>
        <taxon>Vertebrata</taxon>
        <taxon>Euteleostomi</taxon>
        <taxon>Amphibia</taxon>
        <taxon>Batrachia</taxon>
        <taxon>Caudata</taxon>
        <taxon>Salamandroidea</taxon>
        <taxon>Salamandridae</taxon>
        <taxon>Pleurodelinae</taxon>
        <taxon>Pleurodeles</taxon>
    </lineage>
</organism>
<reference evidence="2" key="1">
    <citation type="journal article" date="2022" name="bioRxiv">
        <title>Sequencing and chromosome-scale assembly of the giantPleurodeles waltlgenome.</title>
        <authorList>
            <person name="Brown T."/>
            <person name="Elewa A."/>
            <person name="Iarovenko S."/>
            <person name="Subramanian E."/>
            <person name="Araus A.J."/>
            <person name="Petzold A."/>
            <person name="Susuki M."/>
            <person name="Suzuki K.-i.T."/>
            <person name="Hayashi T."/>
            <person name="Toyoda A."/>
            <person name="Oliveira C."/>
            <person name="Osipova E."/>
            <person name="Leigh N.D."/>
            <person name="Simon A."/>
            <person name="Yun M.H."/>
        </authorList>
    </citation>
    <scope>NUCLEOTIDE SEQUENCE</scope>
    <source>
        <strain evidence="2">20211129_DDA</strain>
        <tissue evidence="2">Liver</tissue>
    </source>
</reference>
<evidence type="ECO:0000313" key="2">
    <source>
        <dbReference type="EMBL" id="KAJ1080551.1"/>
    </source>
</evidence>
<dbReference type="Proteomes" id="UP001066276">
    <property type="component" value="Chromosome 12"/>
</dbReference>
<evidence type="ECO:0000256" key="1">
    <source>
        <dbReference type="SAM" id="MobiDB-lite"/>
    </source>
</evidence>
<keyword evidence="3" id="KW-1185">Reference proteome</keyword>
<dbReference type="AlphaFoldDB" id="A0AAV7KMU6"/>
<comment type="caution">
    <text evidence="2">The sequence shown here is derived from an EMBL/GenBank/DDBJ whole genome shotgun (WGS) entry which is preliminary data.</text>
</comment>
<name>A0AAV7KMU6_PLEWA</name>
<sequence length="155" mass="17045">MEVLLQGAKAVMLEVDGGGGPGPASNRSLLFQKVVAWSPREGLEALEEMLLFLLLGWAVLLRGGQRSCRDRRRGRGHRRKRGGAAPAGGQWAGLLQVVGGAPALQESQPGRHFFQASLPIPVLGEWLVEVESYLEFHRDQRPLDREPCRGGSRWD</sequence>
<gene>
    <name evidence="2" type="ORF">NDU88_000747</name>
</gene>
<accession>A0AAV7KMU6</accession>